<dbReference type="PRINTS" id="PR00398">
    <property type="entry name" value="STRDHORMONER"/>
</dbReference>
<dbReference type="SMART" id="SM00399">
    <property type="entry name" value="ZnF_C4"/>
    <property type="match status" value="1"/>
</dbReference>
<feature type="region of interest" description="Disordered" evidence="11">
    <location>
        <begin position="1"/>
        <end position="24"/>
    </location>
</feature>
<dbReference type="InterPro" id="IPR000536">
    <property type="entry name" value="Nucl_hrmn_rcpt_lig-bd"/>
</dbReference>
<dbReference type="GO" id="GO:0005634">
    <property type="term" value="C:nucleus"/>
    <property type="evidence" value="ECO:0007669"/>
    <property type="project" value="UniProtKB-SubCell"/>
</dbReference>
<dbReference type="GO" id="GO:0004879">
    <property type="term" value="F:nuclear receptor activity"/>
    <property type="evidence" value="ECO:0007669"/>
    <property type="project" value="TreeGrafter"/>
</dbReference>
<feature type="domain" description="NR LBD" evidence="13">
    <location>
        <begin position="272"/>
        <end position="538"/>
    </location>
</feature>
<dbReference type="Gene3D" id="3.30.50.10">
    <property type="entry name" value="Erythroid Transcription Factor GATA-1, subunit A"/>
    <property type="match status" value="1"/>
</dbReference>
<dbReference type="FunFam" id="3.30.50.10:FF:000006">
    <property type="entry name" value="Nuclear receptor subfamily 5 group A member"/>
    <property type="match status" value="1"/>
</dbReference>
<keyword evidence="7" id="KW-0238">DNA-binding</keyword>
<keyword evidence="9" id="KW-0675">Receptor</keyword>
<evidence type="ECO:0000256" key="10">
    <source>
        <dbReference type="ARBA" id="ARBA00023242"/>
    </source>
</evidence>
<feature type="region of interest" description="Disordered" evidence="11">
    <location>
        <begin position="105"/>
        <end position="136"/>
    </location>
</feature>
<evidence type="ECO:0000256" key="7">
    <source>
        <dbReference type="ARBA" id="ARBA00023125"/>
    </source>
</evidence>
<dbReference type="Gene3D" id="1.10.565.10">
    <property type="entry name" value="Retinoid X Receptor"/>
    <property type="match status" value="1"/>
</dbReference>
<sequence length="563" mass="63342">MNGKGDQPEGQLSSSPSDPPYYSAVPHQTTYIAYESEPIAYGDSHEPNPIILAHQIPAHYGAAVYETFTSIPETYYTQIQPQPYVSLNSQYPLGVNVSTANALGSSDGQTLSPANTWSPTEGVQSASVSSSDETVQSDDSSFTACKVCGDKASGHHYGVTSCEGCKGFFRRSIQKQCDYKCQKDGKCTIEKMSRNRCQACRLQKCVQAGMARDSVRYNRFPRKARTNRRPDTMGKFEVDEEYIPTTVPSGLMVPMAQARPLPTQYPTSPAYTFEELTNNILDASKHFMHERAQQDAIYKDMVPSSSIAPGSEEYRIQVWAVVNFKISADIATIVRFAKEIPAFNVLSEENKMYLIKRNFFRIWLLTATRRSCLGELRFPDFTCLKKASLFNTFGQVLGTTILSLIEELLKVQMTDTEFALYVAEQLFAHGGSENIHRKAHLIKTESLEHGNRDGLMLLNGQDNLQQSLSRSKKDCVEALKEQIKKRPADEAQVLGEAWQRLNDLIMQIASEKTQLFTWIKTVAQCKDNADVFDKLFIEVFCNDDSFIHEQKKPPSYDIPLYQQ</sequence>
<proteinExistence type="inferred from homology"/>
<keyword evidence="4" id="KW-0863">Zinc-finger</keyword>
<reference evidence="14 15" key="1">
    <citation type="journal article" date="2015" name="Genome Biol.">
        <title>Comparative genomics of Steinernema reveals deeply conserved gene regulatory networks.</title>
        <authorList>
            <person name="Dillman A.R."/>
            <person name="Macchietto M."/>
            <person name="Porter C.F."/>
            <person name="Rogers A."/>
            <person name="Williams B."/>
            <person name="Antoshechkin I."/>
            <person name="Lee M.M."/>
            <person name="Goodwin Z."/>
            <person name="Lu X."/>
            <person name="Lewis E.E."/>
            <person name="Goodrich-Blair H."/>
            <person name="Stock S.P."/>
            <person name="Adams B.J."/>
            <person name="Sternberg P.W."/>
            <person name="Mortazavi A."/>
        </authorList>
    </citation>
    <scope>NUCLEOTIDE SEQUENCE [LARGE SCALE GENOMIC DNA]</scope>
    <source>
        <strain evidence="14 15">ALL</strain>
    </source>
</reference>
<evidence type="ECO:0000256" key="6">
    <source>
        <dbReference type="ARBA" id="ARBA00023015"/>
    </source>
</evidence>
<evidence type="ECO:0008006" key="16">
    <source>
        <dbReference type="Google" id="ProtNLM"/>
    </source>
</evidence>
<dbReference type="PROSITE" id="PS00031">
    <property type="entry name" value="NUCLEAR_REC_DBD_1"/>
    <property type="match status" value="1"/>
</dbReference>
<evidence type="ECO:0000313" key="14">
    <source>
        <dbReference type="EMBL" id="TMS37235.1"/>
    </source>
</evidence>
<dbReference type="InterPro" id="IPR035500">
    <property type="entry name" value="NHR-like_dom_sf"/>
</dbReference>
<dbReference type="PRINTS" id="PR00047">
    <property type="entry name" value="STROIDFINGER"/>
</dbReference>
<dbReference type="GO" id="GO:0008270">
    <property type="term" value="F:zinc ion binding"/>
    <property type="evidence" value="ECO:0007669"/>
    <property type="project" value="UniProtKB-KW"/>
</dbReference>
<dbReference type="GO" id="GO:0009755">
    <property type="term" value="P:hormone-mediated signaling pathway"/>
    <property type="evidence" value="ECO:0007669"/>
    <property type="project" value="TreeGrafter"/>
</dbReference>
<evidence type="ECO:0000313" key="15">
    <source>
        <dbReference type="Proteomes" id="UP000298663"/>
    </source>
</evidence>
<comment type="caution">
    <text evidence="14">The sequence shown here is derived from an EMBL/GenBank/DDBJ whole genome shotgun (WGS) entry which is preliminary data.</text>
</comment>
<evidence type="ECO:0000256" key="9">
    <source>
        <dbReference type="ARBA" id="ARBA00023170"/>
    </source>
</evidence>
<name>A0A4U8UWM5_STECR</name>
<evidence type="ECO:0000256" key="4">
    <source>
        <dbReference type="ARBA" id="ARBA00022771"/>
    </source>
</evidence>
<dbReference type="AlphaFoldDB" id="A0A4U8UWM5"/>
<dbReference type="OrthoDB" id="6081310at2759"/>
<reference evidence="14 15" key="2">
    <citation type="journal article" date="2019" name="G3 (Bethesda)">
        <title>Hybrid Assembly of the Genome of the Entomopathogenic Nematode Steinernema carpocapsae Identifies the X-Chromosome.</title>
        <authorList>
            <person name="Serra L."/>
            <person name="Macchietto M."/>
            <person name="Macias-Munoz A."/>
            <person name="McGill C.J."/>
            <person name="Rodriguez I.M."/>
            <person name="Rodriguez B."/>
            <person name="Murad R."/>
            <person name="Mortazavi A."/>
        </authorList>
    </citation>
    <scope>NUCLEOTIDE SEQUENCE [LARGE SCALE GENOMIC DNA]</scope>
    <source>
        <strain evidence="14 15">ALL</strain>
    </source>
</reference>
<dbReference type="GO" id="GO:0030154">
    <property type="term" value="P:cell differentiation"/>
    <property type="evidence" value="ECO:0007669"/>
    <property type="project" value="TreeGrafter"/>
</dbReference>
<dbReference type="InterPro" id="IPR050234">
    <property type="entry name" value="Nuclear_hormone_rcpt_NR1"/>
</dbReference>
<evidence type="ECO:0000256" key="5">
    <source>
        <dbReference type="ARBA" id="ARBA00022833"/>
    </source>
</evidence>
<comment type="similarity">
    <text evidence="2">Belongs to the nuclear hormone receptor family.</text>
</comment>
<dbReference type="Pfam" id="PF00105">
    <property type="entry name" value="zf-C4"/>
    <property type="match status" value="1"/>
</dbReference>
<dbReference type="GO" id="GO:0000978">
    <property type="term" value="F:RNA polymerase II cis-regulatory region sequence-specific DNA binding"/>
    <property type="evidence" value="ECO:0007669"/>
    <property type="project" value="TreeGrafter"/>
</dbReference>
<evidence type="ECO:0000256" key="2">
    <source>
        <dbReference type="ARBA" id="ARBA00005993"/>
    </source>
</evidence>
<feature type="compositionally biased region" description="Low complexity" evidence="11">
    <location>
        <begin position="13"/>
        <end position="23"/>
    </location>
</feature>
<dbReference type="GO" id="GO:0000122">
    <property type="term" value="P:negative regulation of transcription by RNA polymerase II"/>
    <property type="evidence" value="ECO:0007669"/>
    <property type="project" value="TreeGrafter"/>
</dbReference>
<evidence type="ECO:0000256" key="11">
    <source>
        <dbReference type="SAM" id="MobiDB-lite"/>
    </source>
</evidence>
<evidence type="ECO:0000259" key="13">
    <source>
        <dbReference type="PROSITE" id="PS51843"/>
    </source>
</evidence>
<keyword evidence="3" id="KW-0479">Metal-binding</keyword>
<dbReference type="STRING" id="34508.A0A4U8UWM5"/>
<keyword evidence="10" id="KW-0539">Nucleus</keyword>
<keyword evidence="5" id="KW-0862">Zinc</keyword>
<feature type="domain" description="Nuclear receptor" evidence="12">
    <location>
        <begin position="142"/>
        <end position="217"/>
    </location>
</feature>
<dbReference type="InterPro" id="IPR013088">
    <property type="entry name" value="Znf_NHR/GATA"/>
</dbReference>
<organism evidence="14 15">
    <name type="scientific">Steinernema carpocapsae</name>
    <name type="common">Entomopathogenic nematode</name>
    <dbReference type="NCBI Taxonomy" id="34508"/>
    <lineage>
        <taxon>Eukaryota</taxon>
        <taxon>Metazoa</taxon>
        <taxon>Ecdysozoa</taxon>
        <taxon>Nematoda</taxon>
        <taxon>Chromadorea</taxon>
        <taxon>Rhabditida</taxon>
        <taxon>Tylenchina</taxon>
        <taxon>Panagrolaimomorpha</taxon>
        <taxon>Strongyloidoidea</taxon>
        <taxon>Steinernematidae</taxon>
        <taxon>Steinernema</taxon>
    </lineage>
</organism>
<dbReference type="PANTHER" id="PTHR24082:SF473">
    <property type="entry name" value="ECDYSONE-INDUCED PROTEIN 75B, ISOFORM B"/>
    <property type="match status" value="1"/>
</dbReference>
<dbReference type="PROSITE" id="PS51843">
    <property type="entry name" value="NR_LBD"/>
    <property type="match status" value="1"/>
</dbReference>
<dbReference type="SUPFAM" id="SSF48508">
    <property type="entry name" value="Nuclear receptor ligand-binding domain"/>
    <property type="match status" value="1"/>
</dbReference>
<dbReference type="SUPFAM" id="SSF57716">
    <property type="entry name" value="Glucocorticoid receptor-like (DNA-binding domain)"/>
    <property type="match status" value="1"/>
</dbReference>
<dbReference type="PROSITE" id="PS51030">
    <property type="entry name" value="NUCLEAR_REC_DBD_2"/>
    <property type="match status" value="1"/>
</dbReference>
<dbReference type="SMART" id="SM00430">
    <property type="entry name" value="HOLI"/>
    <property type="match status" value="1"/>
</dbReference>
<keyword evidence="15" id="KW-1185">Reference proteome</keyword>
<dbReference type="Proteomes" id="UP000298663">
    <property type="component" value="Chromosome X"/>
</dbReference>
<comment type="subcellular location">
    <subcellularLocation>
        <location evidence="1">Nucleus</location>
    </subcellularLocation>
</comment>
<evidence type="ECO:0000256" key="3">
    <source>
        <dbReference type="ARBA" id="ARBA00022723"/>
    </source>
</evidence>
<dbReference type="GO" id="GO:0045944">
    <property type="term" value="P:positive regulation of transcription by RNA polymerase II"/>
    <property type="evidence" value="ECO:0007669"/>
    <property type="project" value="TreeGrafter"/>
</dbReference>
<dbReference type="InterPro" id="IPR001723">
    <property type="entry name" value="Nuclear_hrmn_rcpt"/>
</dbReference>
<protein>
    <recommendedName>
        <fullName evidence="16">Nuclear receptor domain-containing protein</fullName>
    </recommendedName>
</protein>
<evidence type="ECO:0000256" key="1">
    <source>
        <dbReference type="ARBA" id="ARBA00004123"/>
    </source>
</evidence>
<dbReference type="EMBL" id="AZBU02000001">
    <property type="protein sequence ID" value="TMS37235.1"/>
    <property type="molecule type" value="Genomic_DNA"/>
</dbReference>
<dbReference type="PANTHER" id="PTHR24082">
    <property type="entry name" value="NUCLEAR HORMONE RECEPTOR"/>
    <property type="match status" value="1"/>
</dbReference>
<keyword evidence="6" id="KW-0805">Transcription regulation</keyword>
<evidence type="ECO:0000259" key="12">
    <source>
        <dbReference type="PROSITE" id="PS51030"/>
    </source>
</evidence>
<evidence type="ECO:0000256" key="8">
    <source>
        <dbReference type="ARBA" id="ARBA00023163"/>
    </source>
</evidence>
<dbReference type="EMBL" id="CM016762">
    <property type="protein sequence ID" value="TMS37235.1"/>
    <property type="molecule type" value="Genomic_DNA"/>
</dbReference>
<gene>
    <name evidence="14" type="ORF">L596_004210</name>
</gene>
<accession>A0A4U8UWM5</accession>
<keyword evidence="8" id="KW-0804">Transcription</keyword>
<dbReference type="InterPro" id="IPR001628">
    <property type="entry name" value="Znf_hrmn_rcpt"/>
</dbReference>